<dbReference type="Gene3D" id="3.40.50.11780">
    <property type="match status" value="1"/>
</dbReference>
<name>I3TTC8_TISMK</name>
<dbReference type="PATRIC" id="fig|1110502.3.peg.4265"/>
<evidence type="ECO:0000259" key="3">
    <source>
        <dbReference type="Pfam" id="PF17482"/>
    </source>
</evidence>
<feature type="domain" description="Tail sheath protein Gp18-like" evidence="4">
    <location>
        <begin position="28"/>
        <end position="86"/>
    </location>
</feature>
<gene>
    <name evidence="5" type="ordered locus">TMO_b0008</name>
</gene>
<accession>I3TTC8</accession>
<dbReference type="AlphaFoldDB" id="I3TTC8"/>
<comment type="similarity">
    <text evidence="1">Belongs to the myoviridae tail sheath protein family.</text>
</comment>
<dbReference type="Pfam" id="PF17482">
    <property type="entry name" value="Phage_sheath_1C"/>
    <property type="match status" value="1"/>
</dbReference>
<evidence type="ECO:0000259" key="2">
    <source>
        <dbReference type="Pfam" id="PF04984"/>
    </source>
</evidence>
<feature type="domain" description="Tail sheath protein subtilisin-like" evidence="2">
    <location>
        <begin position="107"/>
        <end position="278"/>
    </location>
</feature>
<dbReference type="RefSeq" id="WP_014752769.1">
    <property type="nucleotide sequence ID" value="NC_017966.1"/>
</dbReference>
<dbReference type="EMBL" id="CP003238">
    <property type="protein sequence ID" value="AFK56016.1"/>
    <property type="molecule type" value="Genomic_DNA"/>
</dbReference>
<dbReference type="InterPro" id="IPR054564">
    <property type="entry name" value="Gp18_domIII_N"/>
</dbReference>
<dbReference type="InterPro" id="IPR020287">
    <property type="entry name" value="Tail_sheath_C"/>
</dbReference>
<sequence>MATDFLHGIEVLEVDDGIRPIQTVRSSVIGLIGTAPDAVAADWPLDTPVLVTNRRQLAGLGDSGSLPKALAGIYDQAGAVVAVIRVTEGTDEADTLGNVAGSSLDGTGVHALKAAQAVLGASPRILIATGFTHQGTDGGTPANPVVAALLSVAPSMRAVVIADGPATTTAAALTYGQSLGSDRLFVVDPKVMVWSQETDAAVAEPASARVAGLIARIDNERGFWWSPSNHEIAGIVGISRPVDFALSDSNSESNLLNEAKIATIIRNNGFRLWGNRTTAQDPLWQFLPVRRTADLIYDSIERALLWAMDRPLSRQLFADIEGSVNAYLRELIALGAIVGGKAWLDPDLNTPATLQAGKLYVDFDIEPPAPLERLTFRAHRNAEYWTEALAV</sequence>
<dbReference type="InterPro" id="IPR052042">
    <property type="entry name" value="Tail_sheath_structural"/>
</dbReference>
<reference evidence="5 6" key="1">
    <citation type="journal article" date="2012" name="J. Am. Chem. Soc.">
        <title>Bacterial biosynthesis and maturation of the didemnin anti-cancer agents.</title>
        <authorList>
            <person name="Xu Y."/>
            <person name="Kersten R.D."/>
            <person name="Nam S.J."/>
            <person name="Lu L."/>
            <person name="Al-Suwailem A.M."/>
            <person name="Zheng H."/>
            <person name="Fenical W."/>
            <person name="Dorrestein P.C."/>
            <person name="Moore B.S."/>
            <person name="Qian P.Y."/>
        </authorList>
    </citation>
    <scope>NUCLEOTIDE SEQUENCE [LARGE SCALE GENOMIC DNA]</scope>
    <source>
        <strain evidence="5 6">KA081020-065</strain>
    </source>
</reference>
<dbReference type="Proteomes" id="UP000005258">
    <property type="component" value="Plasmid pTM2"/>
</dbReference>
<feature type="domain" description="Tail sheath protein C-terminal" evidence="3">
    <location>
        <begin position="280"/>
        <end position="378"/>
    </location>
</feature>
<dbReference type="KEGG" id="tmo:TMO_b0008"/>
<dbReference type="Pfam" id="PF04984">
    <property type="entry name" value="Phage_sheath_1"/>
    <property type="match status" value="1"/>
</dbReference>
<keyword evidence="6" id="KW-1185">Reference proteome</keyword>
<evidence type="ECO:0000313" key="6">
    <source>
        <dbReference type="Proteomes" id="UP000005258"/>
    </source>
</evidence>
<evidence type="ECO:0000259" key="4">
    <source>
        <dbReference type="Pfam" id="PF22671"/>
    </source>
</evidence>
<dbReference type="InterPro" id="IPR035089">
    <property type="entry name" value="Phage_sheath_subtilisin"/>
</dbReference>
<dbReference type="HOGENOM" id="CLU_037707_3_0_5"/>
<dbReference type="Pfam" id="PF22671">
    <property type="entry name" value="Gp18_domIII_N"/>
    <property type="match status" value="1"/>
</dbReference>
<organism evidence="5 6">
    <name type="scientific">Tistrella mobilis (strain KA081020-065)</name>
    <dbReference type="NCBI Taxonomy" id="1110502"/>
    <lineage>
        <taxon>Bacteria</taxon>
        <taxon>Pseudomonadati</taxon>
        <taxon>Pseudomonadota</taxon>
        <taxon>Alphaproteobacteria</taxon>
        <taxon>Geminicoccales</taxon>
        <taxon>Geminicoccaceae</taxon>
        <taxon>Tistrella</taxon>
    </lineage>
</organism>
<evidence type="ECO:0000256" key="1">
    <source>
        <dbReference type="ARBA" id="ARBA00008005"/>
    </source>
</evidence>
<dbReference type="PANTHER" id="PTHR35861">
    <property type="match status" value="1"/>
</dbReference>
<proteinExistence type="inferred from homology"/>
<evidence type="ECO:0000313" key="5">
    <source>
        <dbReference type="EMBL" id="AFK56016.1"/>
    </source>
</evidence>
<keyword evidence="5" id="KW-0614">Plasmid</keyword>
<protein>
    <submittedName>
        <fullName evidence="5">Phage tail sheath protein</fullName>
    </submittedName>
</protein>
<geneLocation type="plasmid" evidence="5 6">
    <name>pTM2</name>
</geneLocation>
<dbReference type="PANTHER" id="PTHR35861:SF1">
    <property type="entry name" value="PHAGE TAIL SHEATH PROTEIN"/>
    <property type="match status" value="1"/>
</dbReference>